<evidence type="ECO:0000313" key="2">
    <source>
        <dbReference type="EMBL" id="QBI96285.1"/>
    </source>
</evidence>
<evidence type="ECO:0000313" key="3">
    <source>
        <dbReference type="Proteomes" id="UP000292863"/>
    </source>
</evidence>
<dbReference type="GeneID" id="60322001"/>
<dbReference type="Proteomes" id="UP000292863">
    <property type="component" value="Segment"/>
</dbReference>
<evidence type="ECO:0000256" key="1">
    <source>
        <dbReference type="SAM" id="MobiDB-lite"/>
    </source>
</evidence>
<name>A0A481VR81_9CAUD</name>
<dbReference type="RefSeq" id="YP_009950583.1">
    <property type="nucleotide sequence ID" value="NC_051592.1"/>
</dbReference>
<keyword evidence="3" id="KW-1185">Reference proteome</keyword>
<accession>A0A481VR81</accession>
<dbReference type="EMBL" id="MK524488">
    <property type="protein sequence ID" value="QBI96285.1"/>
    <property type="molecule type" value="Genomic_DNA"/>
</dbReference>
<organism evidence="2 3">
    <name type="scientific">Mycobacterium phage Patt</name>
    <dbReference type="NCBI Taxonomy" id="2530139"/>
    <lineage>
        <taxon>Viruses</taxon>
        <taxon>Duplodnaviria</taxon>
        <taxon>Heunggongvirae</taxon>
        <taxon>Uroviricota</taxon>
        <taxon>Caudoviricetes</taxon>
        <taxon>Weiservirinae</taxon>
        <taxon>Fionnbharthvirus</taxon>
        <taxon>Fionnbharthvirus patt</taxon>
    </lineage>
</organism>
<proteinExistence type="predicted"/>
<gene>
    <name evidence="2" type="primary">52</name>
    <name evidence="2" type="ORF">SEA_PATT_52</name>
</gene>
<feature type="region of interest" description="Disordered" evidence="1">
    <location>
        <begin position="58"/>
        <end position="79"/>
    </location>
</feature>
<feature type="compositionally biased region" description="Basic residues" evidence="1">
    <location>
        <begin position="60"/>
        <end position="79"/>
    </location>
</feature>
<reference evidence="2 3" key="1">
    <citation type="submission" date="2019-02" db="EMBL/GenBank/DDBJ databases">
        <authorList>
            <person name="Connors B.J."/>
            <person name="Alvarez R."/>
            <person name="Jacob C."/>
            <person name="Drake L.M."/>
            <person name="Tomczak P."/>
            <person name="Lauer M.J."/>
            <person name="Garlena R.A."/>
            <person name="Russell D.A."/>
            <person name="Pope W.H."/>
            <person name="Jacobs-Sera D."/>
            <person name="Hatfull G.F."/>
        </authorList>
    </citation>
    <scope>NUCLEOTIDE SEQUENCE [LARGE SCALE GENOMIC DNA]</scope>
</reference>
<protein>
    <submittedName>
        <fullName evidence="2">Uncharacterized protein</fullName>
    </submittedName>
</protein>
<dbReference type="KEGG" id="vg:60322001"/>
<sequence>MEAKLTRLDEAHALVEPADPQHVMYEKHERAPGGFELAVLGGLQNLAHVYAGTVLPAEKQRRRARNRAARSSRKINRRK</sequence>